<accession>A0ABQ5WJA5</accession>
<evidence type="ECO:0000313" key="1">
    <source>
        <dbReference type="EMBL" id="GLQ59861.1"/>
    </source>
</evidence>
<sequence>MVNIPYRGSDRPLLLIDRTEEPPAQSVRRKWLVLAMLTRYAACAWLRSRRCAPHLRHPLRPGRREGIKEKE</sequence>
<evidence type="ECO:0000313" key="2">
    <source>
        <dbReference type="Proteomes" id="UP001156613"/>
    </source>
</evidence>
<gene>
    <name evidence="1" type="ORF">GCM10010937_16640</name>
</gene>
<dbReference type="EMBL" id="BSNT01000058">
    <property type="protein sequence ID" value="GLQ59861.1"/>
    <property type="molecule type" value="Genomic_DNA"/>
</dbReference>
<comment type="caution">
    <text evidence="1">The sequence shown here is derived from an EMBL/GenBank/DDBJ whole genome shotgun (WGS) entry which is preliminary data.</text>
</comment>
<organism evidence="1 2">
    <name type="scientific">Gluconobacter japonicus</name>
    <dbReference type="NCBI Taxonomy" id="376620"/>
    <lineage>
        <taxon>Bacteria</taxon>
        <taxon>Pseudomonadati</taxon>
        <taxon>Pseudomonadota</taxon>
        <taxon>Alphaproteobacteria</taxon>
        <taxon>Acetobacterales</taxon>
        <taxon>Acetobacteraceae</taxon>
        <taxon>Gluconobacter</taxon>
    </lineage>
</organism>
<proteinExistence type="predicted"/>
<dbReference type="Proteomes" id="UP001156613">
    <property type="component" value="Unassembled WGS sequence"/>
</dbReference>
<keyword evidence="2" id="KW-1185">Reference proteome</keyword>
<reference evidence="2" key="1">
    <citation type="journal article" date="2019" name="Int. J. Syst. Evol. Microbiol.">
        <title>The Global Catalogue of Microorganisms (GCM) 10K type strain sequencing project: providing services to taxonomists for standard genome sequencing and annotation.</title>
        <authorList>
            <consortium name="The Broad Institute Genomics Platform"/>
            <consortium name="The Broad Institute Genome Sequencing Center for Infectious Disease"/>
            <person name="Wu L."/>
            <person name="Ma J."/>
        </authorList>
    </citation>
    <scope>NUCLEOTIDE SEQUENCE [LARGE SCALE GENOMIC DNA]</scope>
    <source>
        <strain evidence="2">NBRC 3271</strain>
    </source>
</reference>
<protein>
    <submittedName>
        <fullName evidence="1">Uncharacterized protein</fullName>
    </submittedName>
</protein>
<name>A0ABQ5WJA5_GLUJA</name>
<dbReference type="RefSeq" id="WP_145993796.1">
    <property type="nucleotide sequence ID" value="NZ_BEWO01000029.1"/>
</dbReference>